<dbReference type="Pfam" id="PF06240">
    <property type="entry name" value="COXG"/>
    <property type="match status" value="1"/>
</dbReference>
<gene>
    <name evidence="1" type="ORF">ACFPRA_02555</name>
</gene>
<evidence type="ECO:0000313" key="2">
    <source>
        <dbReference type="Proteomes" id="UP001596109"/>
    </source>
</evidence>
<evidence type="ECO:0000313" key="1">
    <source>
        <dbReference type="EMBL" id="MFC5587788.1"/>
    </source>
</evidence>
<dbReference type="PANTHER" id="PTHR38588">
    <property type="entry name" value="BLL0334 PROTEIN"/>
    <property type="match status" value="1"/>
</dbReference>
<dbReference type="RefSeq" id="WP_381430265.1">
    <property type="nucleotide sequence ID" value="NZ_JBHSNO010000001.1"/>
</dbReference>
<accession>A0ABW0TGM5</accession>
<dbReference type="PANTHER" id="PTHR38588:SF1">
    <property type="entry name" value="BLL0334 PROTEIN"/>
    <property type="match status" value="1"/>
</dbReference>
<sequence>MQIAGEAKFDLSKQELWEILHDPEILKNVIPGCEELNLLGADEYEVVMNLGVAAVKGKYTGHIVINNVQEPVHYTLEAEGSGGPGHVKAKMDCKIEDSSSGGVVLKWQCDAEVGGLIAGVGSRVLSGIAKYMAGKFFSDIKKQIKNKV</sequence>
<dbReference type="EMBL" id="JBHSNO010000001">
    <property type="protein sequence ID" value="MFC5587788.1"/>
    <property type="molecule type" value="Genomic_DNA"/>
</dbReference>
<dbReference type="SUPFAM" id="SSF55961">
    <property type="entry name" value="Bet v1-like"/>
    <property type="match status" value="1"/>
</dbReference>
<dbReference type="CDD" id="cd05018">
    <property type="entry name" value="CoxG"/>
    <property type="match status" value="1"/>
</dbReference>
<name>A0ABW0TGM5_9BACL</name>
<organism evidence="1 2">
    <name type="scientific">Sporosarcina soli</name>
    <dbReference type="NCBI Taxonomy" id="334736"/>
    <lineage>
        <taxon>Bacteria</taxon>
        <taxon>Bacillati</taxon>
        <taxon>Bacillota</taxon>
        <taxon>Bacilli</taxon>
        <taxon>Bacillales</taxon>
        <taxon>Caryophanaceae</taxon>
        <taxon>Sporosarcina</taxon>
    </lineage>
</organism>
<dbReference type="Gene3D" id="3.30.530.20">
    <property type="match status" value="1"/>
</dbReference>
<comment type="caution">
    <text evidence="1">The sequence shown here is derived from an EMBL/GenBank/DDBJ whole genome shotgun (WGS) entry which is preliminary data.</text>
</comment>
<keyword evidence="2" id="KW-1185">Reference proteome</keyword>
<protein>
    <submittedName>
        <fullName evidence="1">Carbon monoxide dehydrogenase subunit G</fullName>
    </submittedName>
</protein>
<dbReference type="InterPro" id="IPR010419">
    <property type="entry name" value="CO_DH_gsu"/>
</dbReference>
<reference evidence="2" key="1">
    <citation type="journal article" date="2019" name="Int. J. Syst. Evol. Microbiol.">
        <title>The Global Catalogue of Microorganisms (GCM) 10K type strain sequencing project: providing services to taxonomists for standard genome sequencing and annotation.</title>
        <authorList>
            <consortium name="The Broad Institute Genomics Platform"/>
            <consortium name="The Broad Institute Genome Sequencing Center for Infectious Disease"/>
            <person name="Wu L."/>
            <person name="Ma J."/>
        </authorList>
    </citation>
    <scope>NUCLEOTIDE SEQUENCE [LARGE SCALE GENOMIC DNA]</scope>
    <source>
        <strain evidence="2">CGMCC 4.1434</strain>
    </source>
</reference>
<dbReference type="InterPro" id="IPR023393">
    <property type="entry name" value="START-like_dom_sf"/>
</dbReference>
<dbReference type="Proteomes" id="UP001596109">
    <property type="component" value="Unassembled WGS sequence"/>
</dbReference>
<proteinExistence type="predicted"/>